<reference evidence="1 2" key="1">
    <citation type="submission" date="2024-06" db="EMBL/GenBank/DDBJ databases">
        <title>Sorghum-associated microbial communities from plants grown in Nebraska, USA.</title>
        <authorList>
            <person name="Schachtman D."/>
        </authorList>
    </citation>
    <scope>NUCLEOTIDE SEQUENCE [LARGE SCALE GENOMIC DNA]</scope>
    <source>
        <strain evidence="1 2">2709</strain>
    </source>
</reference>
<keyword evidence="1" id="KW-0489">Methyltransferase</keyword>
<keyword evidence="1" id="KW-0808">Transferase</keyword>
<keyword evidence="2" id="KW-1185">Reference proteome</keyword>
<dbReference type="GO" id="GO:0008168">
    <property type="term" value="F:methyltransferase activity"/>
    <property type="evidence" value="ECO:0007669"/>
    <property type="project" value="UniProtKB-KW"/>
</dbReference>
<accession>A0ABV2QEM0</accession>
<dbReference type="Proteomes" id="UP001549320">
    <property type="component" value="Unassembled WGS sequence"/>
</dbReference>
<organism evidence="1 2">
    <name type="scientific">Ottowia thiooxydans</name>
    <dbReference type="NCBI Taxonomy" id="219182"/>
    <lineage>
        <taxon>Bacteria</taxon>
        <taxon>Pseudomonadati</taxon>
        <taxon>Pseudomonadota</taxon>
        <taxon>Betaproteobacteria</taxon>
        <taxon>Burkholderiales</taxon>
        <taxon>Comamonadaceae</taxon>
        <taxon>Ottowia</taxon>
    </lineage>
</organism>
<proteinExistence type="predicted"/>
<sequence>MTAVRAEVNAARYWNFEKTKVMTQEQDPILLLQQGEALLAAGDLLAASKALTAARGDTRTRLAAHNLIERHQLDDAFCHWMGVNCEISPQDDIFRFFDGHPTSINPLRDYMADGWRTLAELMLLLESAGRPLLGVKSFLEFASGHGRFTRHLVKAIGAQNVTASDVVTDAVDFARDTLGVRAFASASRPEELVTPGRYDVVFVLSLFSHLPKSSWTRWLTRLYESVAPGGLLVFTTHGAEAVRRQGVVLDDEGFFFAPSSESNAIDAQEYGTAFTSAEFVQAQVSQHIGADRLLRFAPTWFWHHQDAWVISKP</sequence>
<dbReference type="Gene3D" id="3.40.50.150">
    <property type="entry name" value="Vaccinia Virus protein VP39"/>
    <property type="match status" value="1"/>
</dbReference>
<dbReference type="GO" id="GO:0032259">
    <property type="term" value="P:methylation"/>
    <property type="evidence" value="ECO:0007669"/>
    <property type="project" value="UniProtKB-KW"/>
</dbReference>
<evidence type="ECO:0000313" key="2">
    <source>
        <dbReference type="Proteomes" id="UP001549320"/>
    </source>
</evidence>
<evidence type="ECO:0000313" key="1">
    <source>
        <dbReference type="EMBL" id="MET4579491.1"/>
    </source>
</evidence>
<comment type="caution">
    <text evidence="1">The sequence shown here is derived from an EMBL/GenBank/DDBJ whole genome shotgun (WGS) entry which is preliminary data.</text>
</comment>
<dbReference type="EMBL" id="JBEPSH010000010">
    <property type="protein sequence ID" value="MET4579491.1"/>
    <property type="molecule type" value="Genomic_DNA"/>
</dbReference>
<protein>
    <submittedName>
        <fullName evidence="1">2-polyprenyl-3-methyl-5-hydroxy-6-metoxy-1, 4-benzoquinol methylase</fullName>
    </submittedName>
</protein>
<dbReference type="PANTHER" id="PTHR43861">
    <property type="entry name" value="TRANS-ACONITATE 2-METHYLTRANSFERASE-RELATED"/>
    <property type="match status" value="1"/>
</dbReference>
<dbReference type="Pfam" id="PF13489">
    <property type="entry name" value="Methyltransf_23"/>
    <property type="match status" value="1"/>
</dbReference>
<gene>
    <name evidence="1" type="ORF">ABIE13_004628</name>
</gene>
<name>A0ABV2QEM0_9BURK</name>
<dbReference type="InterPro" id="IPR029063">
    <property type="entry name" value="SAM-dependent_MTases_sf"/>
</dbReference>
<dbReference type="CDD" id="cd02440">
    <property type="entry name" value="AdoMet_MTases"/>
    <property type="match status" value="1"/>
</dbReference>
<dbReference type="SUPFAM" id="SSF53335">
    <property type="entry name" value="S-adenosyl-L-methionine-dependent methyltransferases"/>
    <property type="match status" value="1"/>
</dbReference>